<proteinExistence type="predicted"/>
<evidence type="ECO:0000256" key="2">
    <source>
        <dbReference type="SAM" id="SignalP"/>
    </source>
</evidence>
<dbReference type="SUPFAM" id="SSF50998">
    <property type="entry name" value="Quinoprotein alcohol dehydrogenase-like"/>
    <property type="match status" value="1"/>
</dbReference>
<name>A0A517ZIU3_9PLAN</name>
<evidence type="ECO:0000313" key="4">
    <source>
        <dbReference type="EMBL" id="QDU42353.1"/>
    </source>
</evidence>
<feature type="chain" id="PRO_5022148390" evidence="2">
    <location>
        <begin position="24"/>
        <end position="412"/>
    </location>
</feature>
<dbReference type="EMBL" id="CP036276">
    <property type="protein sequence ID" value="QDU42353.1"/>
    <property type="molecule type" value="Genomic_DNA"/>
</dbReference>
<keyword evidence="2" id="KW-0732">Signal</keyword>
<evidence type="ECO:0000313" key="5">
    <source>
        <dbReference type="Proteomes" id="UP000319383"/>
    </source>
</evidence>
<dbReference type="InterPro" id="IPR002372">
    <property type="entry name" value="PQQ_rpt_dom"/>
</dbReference>
<protein>
    <submittedName>
        <fullName evidence="4">Serine/threonine-protein kinase AfsK</fullName>
        <ecNumber evidence="4">2.7.11.1</ecNumber>
    </submittedName>
</protein>
<evidence type="ECO:0000256" key="1">
    <source>
        <dbReference type="SAM" id="MobiDB-lite"/>
    </source>
</evidence>
<dbReference type="InterPro" id="IPR015943">
    <property type="entry name" value="WD40/YVTN_repeat-like_dom_sf"/>
</dbReference>
<dbReference type="AlphaFoldDB" id="A0A517ZIU3"/>
<dbReference type="PANTHER" id="PTHR34512">
    <property type="entry name" value="CELL SURFACE PROTEIN"/>
    <property type="match status" value="1"/>
</dbReference>
<dbReference type="InterPro" id="IPR011047">
    <property type="entry name" value="Quinoprotein_ADH-like_sf"/>
</dbReference>
<sequence length="412" mass="45343" precursor="true">MSELRKVSLLLLGILICTSPAMAQSGSRVGSGLIRRRILQQQGLTRAWWSQAVMNYRRDKLQHLTNDDKNVYAQSSNGILTTFDAESGRKKWATRIGSADAPGMPASSNDTHVFVWSAATLFMLDKESGKIVEQFDLPGQPSTSARADEEQIYIGFLDGSLYAFDIESGMVNWRYQTSKRILVPALPHSHTVLFASTNGILYSVDALTRDTVFQFESDSQITAPMAVFEDLVLLASEDYKLYALNINNGSQGWRSPFLSGERIKQAPVVIKNDVYLVPEHRGLYCLSAKTGDEHWYVEGIEKLLSLSPRRVYAVDRLNRLVILNRDTGAKVGGVPLGPATVHMTNDFTDRIYVATSSGTIVCLRETPRDLPHFHKNPEEQPLMPQFAPANAQAAAPATGDAPAADADANAAP</sequence>
<reference evidence="4 5" key="1">
    <citation type="submission" date="2019-02" db="EMBL/GenBank/DDBJ databases">
        <title>Deep-cultivation of Planctomycetes and their phenomic and genomic characterization uncovers novel biology.</title>
        <authorList>
            <person name="Wiegand S."/>
            <person name="Jogler M."/>
            <person name="Boedeker C."/>
            <person name="Pinto D."/>
            <person name="Vollmers J."/>
            <person name="Rivas-Marin E."/>
            <person name="Kohn T."/>
            <person name="Peeters S.H."/>
            <person name="Heuer A."/>
            <person name="Rast P."/>
            <person name="Oberbeckmann S."/>
            <person name="Bunk B."/>
            <person name="Jeske O."/>
            <person name="Meyerdierks A."/>
            <person name="Storesund J.E."/>
            <person name="Kallscheuer N."/>
            <person name="Luecker S."/>
            <person name="Lage O.M."/>
            <person name="Pohl T."/>
            <person name="Merkel B.J."/>
            <person name="Hornburger P."/>
            <person name="Mueller R.-W."/>
            <person name="Bruemmer F."/>
            <person name="Labrenz M."/>
            <person name="Spormann A.M."/>
            <person name="Op den Camp H."/>
            <person name="Overmann J."/>
            <person name="Amann R."/>
            <person name="Jetten M.S.M."/>
            <person name="Mascher T."/>
            <person name="Medema M.H."/>
            <person name="Devos D.P."/>
            <person name="Kaster A.-K."/>
            <person name="Ovreas L."/>
            <person name="Rohde M."/>
            <person name="Galperin M.Y."/>
            <person name="Jogler C."/>
        </authorList>
    </citation>
    <scope>NUCLEOTIDE SEQUENCE [LARGE SCALE GENOMIC DNA]</scope>
    <source>
        <strain evidence="4 5">Mal52</strain>
    </source>
</reference>
<dbReference type="GO" id="GO:0004674">
    <property type="term" value="F:protein serine/threonine kinase activity"/>
    <property type="evidence" value="ECO:0007669"/>
    <property type="project" value="UniProtKB-EC"/>
</dbReference>
<keyword evidence="5" id="KW-1185">Reference proteome</keyword>
<dbReference type="PANTHER" id="PTHR34512:SF30">
    <property type="entry name" value="OUTER MEMBRANE PROTEIN ASSEMBLY FACTOR BAMB"/>
    <property type="match status" value="1"/>
</dbReference>
<gene>
    <name evidence="4" type="primary">afsK_1</name>
    <name evidence="4" type="ORF">Mal52_08090</name>
</gene>
<dbReference type="InterPro" id="IPR018391">
    <property type="entry name" value="PQQ_b-propeller_rpt"/>
</dbReference>
<organism evidence="4 5">
    <name type="scientific">Symmachiella dynata</name>
    <dbReference type="NCBI Taxonomy" id="2527995"/>
    <lineage>
        <taxon>Bacteria</taxon>
        <taxon>Pseudomonadati</taxon>
        <taxon>Planctomycetota</taxon>
        <taxon>Planctomycetia</taxon>
        <taxon>Planctomycetales</taxon>
        <taxon>Planctomycetaceae</taxon>
        <taxon>Symmachiella</taxon>
    </lineage>
</organism>
<keyword evidence="4" id="KW-0418">Kinase</keyword>
<feature type="signal peptide" evidence="2">
    <location>
        <begin position="1"/>
        <end position="23"/>
    </location>
</feature>
<dbReference type="KEGG" id="sdyn:Mal52_08090"/>
<dbReference type="Gene3D" id="2.130.10.10">
    <property type="entry name" value="YVTN repeat-like/Quinoprotein amine dehydrogenase"/>
    <property type="match status" value="2"/>
</dbReference>
<dbReference type="EC" id="2.7.11.1" evidence="4"/>
<feature type="region of interest" description="Disordered" evidence="1">
    <location>
        <begin position="370"/>
        <end position="412"/>
    </location>
</feature>
<evidence type="ECO:0000259" key="3">
    <source>
        <dbReference type="Pfam" id="PF13360"/>
    </source>
</evidence>
<feature type="compositionally biased region" description="Low complexity" evidence="1">
    <location>
        <begin position="387"/>
        <end position="412"/>
    </location>
</feature>
<feature type="domain" description="Pyrrolo-quinoline quinone repeat" evidence="3">
    <location>
        <begin position="198"/>
        <end position="340"/>
    </location>
</feature>
<accession>A0A517ZIU3</accession>
<dbReference type="RefSeq" id="WP_197534644.1">
    <property type="nucleotide sequence ID" value="NZ_CP036276.1"/>
</dbReference>
<keyword evidence="4" id="KW-0808">Transferase</keyword>
<dbReference type="SMART" id="SM00564">
    <property type="entry name" value="PQQ"/>
    <property type="match status" value="6"/>
</dbReference>
<dbReference type="Pfam" id="PF13360">
    <property type="entry name" value="PQQ_2"/>
    <property type="match status" value="1"/>
</dbReference>
<dbReference type="Proteomes" id="UP000319383">
    <property type="component" value="Chromosome"/>
</dbReference>